<dbReference type="AlphaFoldDB" id="F4X2R9"/>
<name>F4X2R9_ACREC</name>
<protein>
    <submittedName>
        <fullName evidence="1">Uncharacterized protein</fullName>
    </submittedName>
</protein>
<evidence type="ECO:0000313" key="2">
    <source>
        <dbReference type="Proteomes" id="UP000007755"/>
    </source>
</evidence>
<organism evidence="2">
    <name type="scientific">Acromyrmex echinatior</name>
    <name type="common">Panamanian leafcutter ant</name>
    <name type="synonym">Acromyrmex octospinosus echinatior</name>
    <dbReference type="NCBI Taxonomy" id="103372"/>
    <lineage>
        <taxon>Eukaryota</taxon>
        <taxon>Metazoa</taxon>
        <taxon>Ecdysozoa</taxon>
        <taxon>Arthropoda</taxon>
        <taxon>Hexapoda</taxon>
        <taxon>Insecta</taxon>
        <taxon>Pterygota</taxon>
        <taxon>Neoptera</taxon>
        <taxon>Endopterygota</taxon>
        <taxon>Hymenoptera</taxon>
        <taxon>Apocrita</taxon>
        <taxon>Aculeata</taxon>
        <taxon>Formicoidea</taxon>
        <taxon>Formicidae</taxon>
        <taxon>Myrmicinae</taxon>
        <taxon>Acromyrmex</taxon>
    </lineage>
</organism>
<gene>
    <name evidence="1" type="ORF">G5I_12600</name>
</gene>
<evidence type="ECO:0000313" key="1">
    <source>
        <dbReference type="EMBL" id="EGI59265.1"/>
    </source>
</evidence>
<accession>F4X2R9</accession>
<dbReference type="Proteomes" id="UP000007755">
    <property type="component" value="Unassembled WGS sequence"/>
</dbReference>
<dbReference type="InParanoid" id="F4X2R9"/>
<reference evidence="1" key="1">
    <citation type="submission" date="2011-02" db="EMBL/GenBank/DDBJ databases">
        <title>The genome of the leaf-cutting ant Acromyrmex echinatior suggests key adaptations to social evolution and fungus farming.</title>
        <authorList>
            <person name="Nygaard S."/>
            <person name="Zhang G."/>
        </authorList>
    </citation>
    <scope>NUCLEOTIDE SEQUENCE</scope>
</reference>
<keyword evidence="2" id="KW-1185">Reference proteome</keyword>
<dbReference type="EMBL" id="GL888591">
    <property type="protein sequence ID" value="EGI59265.1"/>
    <property type="molecule type" value="Genomic_DNA"/>
</dbReference>
<sequence length="75" mass="8987">MFLMIERCVDDNGQLECNLCRSVQESFETPSESNETYQSLIKHDVYVLFEFCTNIKKWKEEEATEVFITKVKYYD</sequence>
<proteinExistence type="predicted"/>